<reference evidence="3" key="1">
    <citation type="submission" date="2025-08" db="UniProtKB">
        <authorList>
            <consortium name="RefSeq"/>
        </authorList>
    </citation>
    <scope>IDENTIFICATION</scope>
    <source>
        <tissue evidence="3">Gonads</tissue>
    </source>
</reference>
<keyword evidence="2" id="KW-1185">Reference proteome</keyword>
<dbReference type="InParanoid" id="A0A6J2X9A3"/>
<organism evidence="2 3">
    <name type="scientific">Sitophilus oryzae</name>
    <name type="common">Rice weevil</name>
    <name type="synonym">Curculio oryzae</name>
    <dbReference type="NCBI Taxonomy" id="7048"/>
    <lineage>
        <taxon>Eukaryota</taxon>
        <taxon>Metazoa</taxon>
        <taxon>Ecdysozoa</taxon>
        <taxon>Arthropoda</taxon>
        <taxon>Hexapoda</taxon>
        <taxon>Insecta</taxon>
        <taxon>Pterygota</taxon>
        <taxon>Neoptera</taxon>
        <taxon>Endopterygota</taxon>
        <taxon>Coleoptera</taxon>
        <taxon>Polyphaga</taxon>
        <taxon>Cucujiformia</taxon>
        <taxon>Curculionidae</taxon>
        <taxon>Dryophthorinae</taxon>
        <taxon>Sitophilus</taxon>
    </lineage>
</organism>
<dbReference type="OrthoDB" id="6773471at2759"/>
<dbReference type="AlphaFoldDB" id="A0A6J2X9A3"/>
<evidence type="ECO:0000313" key="2">
    <source>
        <dbReference type="Proteomes" id="UP000504635"/>
    </source>
</evidence>
<evidence type="ECO:0000256" key="1">
    <source>
        <dbReference type="SAM" id="SignalP"/>
    </source>
</evidence>
<evidence type="ECO:0000313" key="3">
    <source>
        <dbReference type="RefSeq" id="XP_030747823.1"/>
    </source>
</evidence>
<feature type="signal peptide" evidence="1">
    <location>
        <begin position="1"/>
        <end position="24"/>
    </location>
</feature>
<feature type="chain" id="PRO_5026797276" evidence="1">
    <location>
        <begin position="25"/>
        <end position="219"/>
    </location>
</feature>
<name>A0A6J2X9A3_SITOR</name>
<protein>
    <submittedName>
        <fullName evidence="3">Uncharacterized protein LOC115876256</fullName>
    </submittedName>
</protein>
<keyword evidence="1" id="KW-0732">Signal</keyword>
<accession>A0A6J2X9A3</accession>
<dbReference type="KEGG" id="soy:115876256"/>
<dbReference type="GeneID" id="115876256"/>
<dbReference type="RefSeq" id="XP_030747823.1">
    <property type="nucleotide sequence ID" value="XM_030891963.1"/>
</dbReference>
<gene>
    <name evidence="3" type="primary">LOC115876256</name>
</gene>
<sequence length="219" mass="25647">MKNICGKYFMTLVVWFSALDLCQPIMVTFGTSKGPIIPRQIDPSKRLQPKTIVPRSPAPVREYQEDVPNPNYYKPALPHQYRTKLYSLKPNPNLILGTPLDQRYTPSLQKYDLHRKQYSRNLGLDYTGPHTFDVQDYEIYELKKTTLQPSTKYTDQELQHRTKANQNTKYVPEIGVVYSSGVRYYVPQVVYYDSNEAGKDSNSVYDQNDEKYYFYRGQQ</sequence>
<proteinExistence type="predicted"/>
<dbReference type="Proteomes" id="UP000504635">
    <property type="component" value="Unplaced"/>
</dbReference>